<dbReference type="PROSITE" id="PS51352">
    <property type="entry name" value="THIOREDOXIN_2"/>
    <property type="match status" value="1"/>
</dbReference>
<comment type="similarity">
    <text evidence="2">Belongs to the thioredoxin family. DsbA subfamily.</text>
</comment>
<dbReference type="Proteomes" id="UP001181622">
    <property type="component" value="Unassembled WGS sequence"/>
</dbReference>
<evidence type="ECO:0000259" key="8">
    <source>
        <dbReference type="PROSITE" id="PS51352"/>
    </source>
</evidence>
<evidence type="ECO:0000256" key="7">
    <source>
        <dbReference type="SAM" id="SignalP"/>
    </source>
</evidence>
<proteinExistence type="inferred from homology"/>
<evidence type="ECO:0000256" key="1">
    <source>
        <dbReference type="ARBA" id="ARBA00003565"/>
    </source>
</evidence>
<evidence type="ECO:0000256" key="5">
    <source>
        <dbReference type="ARBA" id="ARBA00023157"/>
    </source>
</evidence>
<dbReference type="InterPro" id="IPR036249">
    <property type="entry name" value="Thioredoxin-like_sf"/>
</dbReference>
<dbReference type="CDD" id="cd03023">
    <property type="entry name" value="DsbA_Com1_like"/>
    <property type="match status" value="1"/>
</dbReference>
<evidence type="ECO:0000256" key="2">
    <source>
        <dbReference type="ARBA" id="ARBA00005791"/>
    </source>
</evidence>
<dbReference type="PANTHER" id="PTHR13887">
    <property type="entry name" value="GLUTATHIONE S-TRANSFERASE KAPPA"/>
    <property type="match status" value="1"/>
</dbReference>
<dbReference type="InterPro" id="IPR012336">
    <property type="entry name" value="Thioredoxin-like_fold"/>
</dbReference>
<name>A0ABU1DHX9_9HYPH</name>
<keyword evidence="6" id="KW-0676">Redox-active center</keyword>
<feature type="signal peptide" evidence="7">
    <location>
        <begin position="1"/>
        <end position="22"/>
    </location>
</feature>
<keyword evidence="4" id="KW-0560">Oxidoreductase</keyword>
<evidence type="ECO:0000313" key="9">
    <source>
        <dbReference type="EMBL" id="MDR4307630.1"/>
    </source>
</evidence>
<dbReference type="Gene3D" id="3.40.30.10">
    <property type="entry name" value="Glutaredoxin"/>
    <property type="match status" value="1"/>
</dbReference>
<dbReference type="Pfam" id="PF13462">
    <property type="entry name" value="Thioredoxin_4"/>
    <property type="match status" value="1"/>
</dbReference>
<protein>
    <submittedName>
        <fullName evidence="9">DsbA family protein</fullName>
    </submittedName>
</protein>
<organism evidence="9 10">
    <name type="scientific">Chelatococcus sambhunathii</name>
    <dbReference type="NCBI Taxonomy" id="363953"/>
    <lineage>
        <taxon>Bacteria</taxon>
        <taxon>Pseudomonadati</taxon>
        <taxon>Pseudomonadota</taxon>
        <taxon>Alphaproteobacteria</taxon>
        <taxon>Hyphomicrobiales</taxon>
        <taxon>Chelatococcaceae</taxon>
        <taxon>Chelatococcus</taxon>
    </lineage>
</organism>
<dbReference type="SUPFAM" id="SSF52833">
    <property type="entry name" value="Thioredoxin-like"/>
    <property type="match status" value="1"/>
</dbReference>
<feature type="chain" id="PRO_5045606596" evidence="7">
    <location>
        <begin position="23"/>
        <end position="203"/>
    </location>
</feature>
<comment type="caution">
    <text evidence="9">The sequence shown here is derived from an EMBL/GenBank/DDBJ whole genome shotgun (WGS) entry which is preliminary data.</text>
</comment>
<evidence type="ECO:0000256" key="6">
    <source>
        <dbReference type="ARBA" id="ARBA00023284"/>
    </source>
</evidence>
<evidence type="ECO:0000256" key="4">
    <source>
        <dbReference type="ARBA" id="ARBA00023002"/>
    </source>
</evidence>
<dbReference type="PANTHER" id="PTHR13887:SF14">
    <property type="entry name" value="DISULFIDE BOND FORMATION PROTEIN D"/>
    <property type="match status" value="1"/>
</dbReference>
<dbReference type="InterPro" id="IPR013766">
    <property type="entry name" value="Thioredoxin_domain"/>
</dbReference>
<dbReference type="RefSeq" id="WP_309392652.1">
    <property type="nucleotide sequence ID" value="NZ_JADBEO010000029.1"/>
</dbReference>
<keyword evidence="5" id="KW-1015">Disulfide bond</keyword>
<accession>A0ABU1DHX9</accession>
<dbReference type="EMBL" id="JADBEO010000029">
    <property type="protein sequence ID" value="MDR4307630.1"/>
    <property type="molecule type" value="Genomic_DNA"/>
</dbReference>
<feature type="domain" description="Thioredoxin" evidence="8">
    <location>
        <begin position="12"/>
        <end position="199"/>
    </location>
</feature>
<sequence length="203" mass="21481">MTVRRIALALAALFLAAAPALAQSDVSREMIVGDPAAPVGGDPEGDVTIVAYLDYNCPYCKRSAPALDRLVKSDGKVRLVYKEWPILSESSVVGAKLALAAKYQGKYEAAHKALMGLVGAKVPADKMTAALTSAGIDMARLKADAAAHNAEISAALKRNDAQARGMQFRGTPVYLIGPLLVAAPLDYEGFKDAVAQARERQKK</sequence>
<keyword evidence="10" id="KW-1185">Reference proteome</keyword>
<gene>
    <name evidence="9" type="ORF">IHQ68_13475</name>
</gene>
<evidence type="ECO:0000256" key="3">
    <source>
        <dbReference type="ARBA" id="ARBA00022729"/>
    </source>
</evidence>
<evidence type="ECO:0000313" key="10">
    <source>
        <dbReference type="Proteomes" id="UP001181622"/>
    </source>
</evidence>
<reference evidence="9" key="1">
    <citation type="submission" date="2020-10" db="EMBL/GenBank/DDBJ databases">
        <authorList>
            <person name="Abbas A."/>
            <person name="Razzaq R."/>
            <person name="Waqas M."/>
            <person name="Abbas N."/>
            <person name="Nielsen T.K."/>
            <person name="Hansen L.H."/>
            <person name="Hussain S."/>
            <person name="Shahid M."/>
        </authorList>
    </citation>
    <scope>NUCLEOTIDE SEQUENCE</scope>
    <source>
        <strain evidence="9">S14</strain>
    </source>
</reference>
<comment type="function">
    <text evidence="1">May be required for disulfide bond formation in some proteins.</text>
</comment>
<keyword evidence="3 7" id="KW-0732">Signal</keyword>